<dbReference type="EMBL" id="CP143423">
    <property type="protein sequence ID" value="WVX51192.1"/>
    <property type="molecule type" value="Genomic_DNA"/>
</dbReference>
<reference evidence="5" key="1">
    <citation type="submission" date="2024-01" db="EMBL/GenBank/DDBJ databases">
        <title>Roseobacter fucihabitans sp. nov., isolated from the brown alga Fucus spiralis.</title>
        <authorList>
            <person name="Hahnke S."/>
            <person name="Berger M."/>
            <person name="Schlingloff A."/>
            <person name="Athale I."/>
            <person name="Neumann-Schaal M."/>
            <person name="Adenaya A."/>
            <person name="Poehlein A."/>
            <person name="Daniel R."/>
            <person name="Pertersen J."/>
            <person name="Brinkhoff T."/>
        </authorList>
    </citation>
    <scope>NUCLEOTIDE SEQUENCE [LARGE SCALE GENOMIC DNA]</scope>
    <source>
        <strain evidence="5">B14</strain>
    </source>
</reference>
<gene>
    <name evidence="4" type="primary">hyi</name>
    <name evidence="4" type="ORF">ROLI_042930</name>
</gene>
<dbReference type="EC" id="5.3.1.22" evidence="4"/>
<evidence type="ECO:0000313" key="4">
    <source>
        <dbReference type="EMBL" id="WVX51192.1"/>
    </source>
</evidence>
<dbReference type="InterPro" id="IPR026040">
    <property type="entry name" value="HyI-like"/>
</dbReference>
<protein>
    <submittedName>
        <fullName evidence="4">Hydroxypyruvate isomerase</fullName>
        <ecNumber evidence="4">5.3.1.22</ecNumber>
    </submittedName>
</protein>
<dbReference type="PIRSF" id="PIRSF006241">
    <property type="entry name" value="HyI"/>
    <property type="match status" value="1"/>
</dbReference>
<organism evidence="4 5">
    <name type="scientific">Roseobacter fucihabitans</name>
    <dbReference type="NCBI Taxonomy" id="1537242"/>
    <lineage>
        <taxon>Bacteria</taxon>
        <taxon>Pseudomonadati</taxon>
        <taxon>Pseudomonadota</taxon>
        <taxon>Alphaproteobacteria</taxon>
        <taxon>Rhodobacterales</taxon>
        <taxon>Roseobacteraceae</taxon>
        <taxon>Roseobacter</taxon>
    </lineage>
</organism>
<comment type="similarity">
    <text evidence="2">Belongs to the hyi family.</text>
</comment>
<dbReference type="GO" id="GO:0008903">
    <property type="term" value="F:hydroxypyruvate isomerase activity"/>
    <property type="evidence" value="ECO:0007669"/>
    <property type="project" value="UniProtKB-EC"/>
</dbReference>
<dbReference type="PANTHER" id="PTHR43489:SF6">
    <property type="entry name" value="HYDROXYPYRUVATE ISOMERASE-RELATED"/>
    <property type="match status" value="1"/>
</dbReference>
<evidence type="ECO:0000313" key="5">
    <source>
        <dbReference type="Proteomes" id="UP001318682"/>
    </source>
</evidence>
<dbReference type="Pfam" id="PF01261">
    <property type="entry name" value="AP_endonuc_2"/>
    <property type="match status" value="1"/>
</dbReference>
<dbReference type="Proteomes" id="UP001318682">
    <property type="component" value="Chromosome"/>
</dbReference>
<evidence type="ECO:0000256" key="2">
    <source>
        <dbReference type="PIRNR" id="PIRNR006241"/>
    </source>
</evidence>
<keyword evidence="5" id="KW-1185">Reference proteome</keyword>
<dbReference type="RefSeq" id="WP_187428586.1">
    <property type="nucleotide sequence ID" value="NZ_CP143423.1"/>
</dbReference>
<accession>A0ABZ2C1K5</accession>
<evidence type="ECO:0000259" key="3">
    <source>
        <dbReference type="Pfam" id="PF01261"/>
    </source>
</evidence>
<keyword evidence="1 2" id="KW-0413">Isomerase</keyword>
<feature type="domain" description="Xylose isomerase-like TIM barrel" evidence="3">
    <location>
        <begin position="21"/>
        <end position="251"/>
    </location>
</feature>
<dbReference type="InterPro" id="IPR050417">
    <property type="entry name" value="Sugar_Epim/Isomerase"/>
</dbReference>
<dbReference type="PANTHER" id="PTHR43489">
    <property type="entry name" value="ISOMERASE"/>
    <property type="match status" value="1"/>
</dbReference>
<dbReference type="Gene3D" id="3.20.20.150">
    <property type="entry name" value="Divalent-metal-dependent TIM barrel enzymes"/>
    <property type="match status" value="1"/>
</dbReference>
<dbReference type="InterPro" id="IPR036237">
    <property type="entry name" value="Xyl_isomerase-like_sf"/>
</dbReference>
<dbReference type="InterPro" id="IPR013022">
    <property type="entry name" value="Xyl_isomerase-like_TIM-brl"/>
</dbReference>
<name>A0ABZ2C1K5_9RHOB</name>
<proteinExistence type="inferred from homology"/>
<dbReference type="SUPFAM" id="SSF51658">
    <property type="entry name" value="Xylose isomerase-like"/>
    <property type="match status" value="1"/>
</dbReference>
<sequence>MFKIAANLSHLWAELPYLDRFDAAAKAGFDGVEVLFPYDMPAKDTRRALLKSGLPMILMNAPPPNYTGGARGFAAVPEAKDRFRFDMRRALRYCDALRVPMLHVMIGPGVGAAARETLINNLRWASEEVPENVTLLLEPLNADSMPGYYLNDYDLTVDILRDLDAPNVALQFDSFHAQMIHGDAVAVYEKHKSWVRHIQIGDAPGRVTPGNGEVDFTRLFECLKTDGYGGWVSAEYAPGPHTEDSLEWLRALRS</sequence>
<evidence type="ECO:0000256" key="1">
    <source>
        <dbReference type="ARBA" id="ARBA00023235"/>
    </source>
</evidence>